<protein>
    <submittedName>
        <fullName evidence="1">Uncharacterized protein</fullName>
    </submittedName>
</protein>
<dbReference type="RefSeq" id="WP_309310878.1">
    <property type="nucleotide sequence ID" value="NZ_CP133592.1"/>
</dbReference>
<dbReference type="Proteomes" id="UP001182908">
    <property type="component" value="Chromosome"/>
</dbReference>
<name>A0AA51UN41_9EURY</name>
<dbReference type="KEGG" id="mseb:RE474_13460"/>
<gene>
    <name evidence="1" type="ORF">RE474_13460</name>
</gene>
<accession>A0AA51UN41</accession>
<evidence type="ECO:0000313" key="1">
    <source>
        <dbReference type="EMBL" id="WMW25070.1"/>
    </source>
</evidence>
<dbReference type="GeneID" id="84233743"/>
<organism evidence="1 2">
    <name type="scientific">Methanolobus sediminis</name>
    <dbReference type="NCBI Taxonomy" id="3072978"/>
    <lineage>
        <taxon>Archaea</taxon>
        <taxon>Methanobacteriati</taxon>
        <taxon>Methanobacteriota</taxon>
        <taxon>Stenosarchaea group</taxon>
        <taxon>Methanomicrobia</taxon>
        <taxon>Methanosarcinales</taxon>
        <taxon>Methanosarcinaceae</taxon>
        <taxon>Methanolobus</taxon>
    </lineage>
</organism>
<reference evidence="1 2" key="1">
    <citation type="submission" date="2023-08" db="EMBL/GenBank/DDBJ databases">
        <title>Methanolobus mangrovi sp. nov. and Methanolobus sediminis sp. nov, two novel methylotrophic methanogens isolated from mangrove sediments in China.</title>
        <authorList>
            <person name="Zhou J."/>
        </authorList>
    </citation>
    <scope>NUCLEOTIDE SEQUENCE [LARGE SCALE GENOMIC DNA]</scope>
    <source>
        <strain evidence="1 2">FTZ6</strain>
    </source>
</reference>
<sequence>MEVNVIKGILIILLFLLISPVNIVYAETGVDYDAYKDKWDLLYEDKSNWLCFDYSIDYARNHPGWGMVILSPSPAFRFQPHMVNYKIEGNMLYIHEPQANLTYELEIVNGSMNVPLYDDFPNSFSSQWTRPTYFYFIPNESGVLRTYYSLQDNRNEFFDYENISSSNISQTMEIESTMEELNQSSVIVMCENSTGNQTGNNISIIENTSKVSIGSNNDTPDNADTIKSESFTAKIINFAKSLFGI</sequence>
<dbReference type="AlphaFoldDB" id="A0AA51UN41"/>
<proteinExistence type="predicted"/>
<evidence type="ECO:0000313" key="2">
    <source>
        <dbReference type="Proteomes" id="UP001182908"/>
    </source>
</evidence>
<dbReference type="EMBL" id="CP133592">
    <property type="protein sequence ID" value="WMW25070.1"/>
    <property type="molecule type" value="Genomic_DNA"/>
</dbReference>
<keyword evidence="2" id="KW-1185">Reference proteome</keyword>